<dbReference type="RefSeq" id="WP_000484577.1">
    <property type="nucleotide sequence ID" value="NZ_AP022295.1"/>
</dbReference>
<dbReference type="EMBL" id="AASWKH010000002">
    <property type="protein sequence ID" value="EFH6093649.1"/>
    <property type="molecule type" value="Genomic_DNA"/>
</dbReference>
<proteinExistence type="predicted"/>
<dbReference type="OMA" id="EDYTYNY"/>
<evidence type="ECO:0000313" key="1">
    <source>
        <dbReference type="EMBL" id="EFH6093649.1"/>
    </source>
</evidence>
<dbReference type="Proteomes" id="UP000531463">
    <property type="component" value="Unassembled WGS sequence"/>
</dbReference>
<reference evidence="1 2" key="1">
    <citation type="submission" date="2019-12" db="EMBL/GenBank/DDBJ databases">
        <authorList>
            <consortium name="NARMS: The National Antimicrobial Resistance Monitoring System"/>
        </authorList>
    </citation>
    <scope>NUCLEOTIDE SEQUENCE [LARGE SCALE GENOMIC DNA]</scope>
    <source>
        <strain evidence="1 2">CVM N19EC0510</strain>
    </source>
</reference>
<sequence>MFPVSSIGNDISSDLVRRKMNDLPESPIVNNLEALAPGIEKLKQTSIQMVTLLNALQPGGKCIITGDFQKELAYLQNVILYNDSSLRMDFFGYNALIIQRSDNTCELTINEPLKNQEISTGNINVNFPLKDIYNEIRRLNVVFSCGTGGIVDLSSLDLRNIDLELYDFTDKHMANAILNPFKLDDTDFTNANMFQVNFVSSKQNTTISWDYLLKITPVLTSISDMYSEEKIKLVESCLNELGDITEEQLKIMRFAIIESIPRATLTDQLENELTKEIYKNSSKINNYLNRIKLPEMKGFSSEKIDYYIDIIIKDYESVKENAYLIDPKINYNTDLNIEDSSSEEFLSDNTLEKDENSPDNCFEVVKYNTYEAYNSENLYFTREEYTYDYDLLNAI</sequence>
<dbReference type="SUPFAM" id="SSF141571">
    <property type="entry name" value="Pentapeptide repeat-like"/>
    <property type="match status" value="1"/>
</dbReference>
<accession>A0A099AYE2</accession>
<protein>
    <submittedName>
        <fullName evidence="1">YhaC family protein</fullName>
    </submittedName>
</protein>
<gene>
    <name evidence="1" type="ORF">GAI89_03115</name>
</gene>
<evidence type="ECO:0000313" key="2">
    <source>
        <dbReference type="Proteomes" id="UP000531463"/>
    </source>
</evidence>
<organism evidence="1 2">
    <name type="scientific">Escherichia coli</name>
    <dbReference type="NCBI Taxonomy" id="562"/>
    <lineage>
        <taxon>Bacteria</taxon>
        <taxon>Pseudomonadati</taxon>
        <taxon>Pseudomonadota</taxon>
        <taxon>Gammaproteobacteria</taxon>
        <taxon>Enterobacterales</taxon>
        <taxon>Enterobacteriaceae</taxon>
        <taxon>Escherichia</taxon>
    </lineage>
</organism>
<dbReference type="NCBIfam" id="NF007262">
    <property type="entry name" value="PRK09716.1"/>
    <property type="match status" value="1"/>
</dbReference>
<dbReference type="AlphaFoldDB" id="A0A099AYE2"/>
<name>A0A099AYE2_ECOLX</name>
<comment type="caution">
    <text evidence="1">The sequence shown here is derived from an EMBL/GenBank/DDBJ whole genome shotgun (WGS) entry which is preliminary data.</text>
</comment>
<dbReference type="Gene3D" id="2.160.20.80">
    <property type="entry name" value="E3 ubiquitin-protein ligase SopA"/>
    <property type="match status" value="1"/>
</dbReference>